<dbReference type="SUPFAM" id="SSF158682">
    <property type="entry name" value="TerB-like"/>
    <property type="match status" value="1"/>
</dbReference>
<dbReference type="AlphaFoldDB" id="A0A645E861"/>
<dbReference type="SUPFAM" id="SSF46565">
    <property type="entry name" value="Chaperone J-domain"/>
    <property type="match status" value="1"/>
</dbReference>
<feature type="domain" description="J" evidence="1">
    <location>
        <begin position="259"/>
        <end position="323"/>
    </location>
</feature>
<dbReference type="InterPro" id="IPR007791">
    <property type="entry name" value="DjlA_N"/>
</dbReference>
<gene>
    <name evidence="2" type="primary">djlA_11</name>
    <name evidence="2" type="ORF">SDC9_144842</name>
</gene>
<organism evidence="2">
    <name type="scientific">bioreactor metagenome</name>
    <dbReference type="NCBI Taxonomy" id="1076179"/>
    <lineage>
        <taxon>unclassified sequences</taxon>
        <taxon>metagenomes</taxon>
        <taxon>ecological metagenomes</taxon>
    </lineage>
</organism>
<dbReference type="InterPro" id="IPR029024">
    <property type="entry name" value="TerB-like"/>
</dbReference>
<proteinExistence type="predicted"/>
<sequence>MSFFKTVVGGALGFMVGGPLGAAGGAVLANSFGGDNYKYNINCPHCHKSLGVNEYGNYNCSHCGGNFDFSTDGVIKNNNFNVICPYCNGNVLIDSTGVWNCCHCKNSFEYGEDNSIRKYDEEENTYIFIIFAAYAKFCKINGPIKNNHIEVISDIINNYYGFDEENRKKAIECFRKGRDSDKTFEDYCVKLNNSCDDNLEDDRNLKNGFLDCLYNIATSVGKVTYQDEKMLNYAAGVLKIEPYIINSIKADYMDNTLDKYYEILGCKKGDDLPTIKSKYRKLVGECHPDKISNKDLPDYLVEYSTQRFREVQEAYEKIRVTLGA</sequence>
<name>A0A645E861_9ZZZZ</name>
<dbReference type="InterPro" id="IPR001623">
    <property type="entry name" value="DnaJ_domain"/>
</dbReference>
<dbReference type="Pfam" id="PF05099">
    <property type="entry name" value="TerB"/>
    <property type="match status" value="1"/>
</dbReference>
<dbReference type="EMBL" id="VSSQ01043904">
    <property type="protein sequence ID" value="MPM97665.1"/>
    <property type="molecule type" value="Genomic_DNA"/>
</dbReference>
<dbReference type="SMART" id="SM00271">
    <property type="entry name" value="DnaJ"/>
    <property type="match status" value="1"/>
</dbReference>
<comment type="caution">
    <text evidence="2">The sequence shown here is derived from an EMBL/GenBank/DDBJ whole genome shotgun (WGS) entry which is preliminary data.</text>
</comment>
<dbReference type="PRINTS" id="PR00625">
    <property type="entry name" value="JDOMAIN"/>
</dbReference>
<dbReference type="Gene3D" id="1.10.287.110">
    <property type="entry name" value="DnaJ domain"/>
    <property type="match status" value="1"/>
</dbReference>
<dbReference type="PROSITE" id="PS50076">
    <property type="entry name" value="DNAJ_2"/>
    <property type="match status" value="1"/>
</dbReference>
<accession>A0A645E861</accession>
<dbReference type="Pfam" id="PF00226">
    <property type="entry name" value="DnaJ"/>
    <property type="match status" value="1"/>
</dbReference>
<dbReference type="CDD" id="cd06257">
    <property type="entry name" value="DnaJ"/>
    <property type="match status" value="1"/>
</dbReference>
<evidence type="ECO:0000313" key="2">
    <source>
        <dbReference type="EMBL" id="MPM97665.1"/>
    </source>
</evidence>
<evidence type="ECO:0000259" key="1">
    <source>
        <dbReference type="PROSITE" id="PS50076"/>
    </source>
</evidence>
<protein>
    <submittedName>
        <fullName evidence="2">DnaJ-like protein DjlA</fullName>
    </submittedName>
</protein>
<reference evidence="2" key="1">
    <citation type="submission" date="2019-08" db="EMBL/GenBank/DDBJ databases">
        <authorList>
            <person name="Kucharzyk K."/>
            <person name="Murdoch R.W."/>
            <person name="Higgins S."/>
            <person name="Loffler F."/>
        </authorList>
    </citation>
    <scope>NUCLEOTIDE SEQUENCE</scope>
</reference>
<dbReference type="InterPro" id="IPR036869">
    <property type="entry name" value="J_dom_sf"/>
</dbReference>